<dbReference type="Proteomes" id="UP000549457">
    <property type="component" value="Unassembled WGS sequence"/>
</dbReference>
<dbReference type="RefSeq" id="WP_184151420.1">
    <property type="nucleotide sequence ID" value="NZ_JACHFM010000003.1"/>
</dbReference>
<protein>
    <submittedName>
        <fullName evidence="2">Uncharacterized protein (TIGR03032 family)</fullName>
    </submittedName>
</protein>
<sequence length="347" mass="37977">MAETSRLELVGSRLFAAWLAQARTSLAFTTYQAGKLFLIGTGPDGRLSIQTRSFPRCMGLGTGPGGTLWMSSLYQLWRFENYLDPGQKRNDNDAVFVPVTGHSTGDVDIHDIETDPDGRPIFVVTRFNCLATLAERASFAPIWQPPFIDRIAAEDRCHLNGLAMRDGKPAYVTCVARTNLADAWREKRKDGGVVIDVASGEAVAEGLSMPHSPRFHQGRLWVLQTGTGEFGHVDLATGRFEPICFLQGFARGVAFVGEHAVIGVSCPREDRTFDGLGLKDRLDREGVEPLCHIAVVNLTTGDVEHRLAIRGPVQELYDVVALPGIITPMALQPEETRLHIKFVAPGG</sequence>
<reference evidence="2 3" key="1">
    <citation type="submission" date="2020-08" db="EMBL/GenBank/DDBJ databases">
        <title>Genomic Encyclopedia of Type Strains, Phase IV (KMG-IV): sequencing the most valuable type-strain genomes for metagenomic binning, comparative biology and taxonomic classification.</title>
        <authorList>
            <person name="Goeker M."/>
        </authorList>
    </citation>
    <scope>NUCLEOTIDE SEQUENCE [LARGE SCALE GENOMIC DNA]</scope>
    <source>
        <strain evidence="2 3">DSM 101730</strain>
    </source>
</reference>
<name>A0A840SQT7_9RHOB</name>
<accession>A0A840SQT7</accession>
<dbReference type="InterPro" id="IPR017481">
    <property type="entry name" value="CHP03032"/>
</dbReference>
<organism evidence="2 3">
    <name type="scientific">Amaricoccus macauensis</name>
    <dbReference type="NCBI Taxonomy" id="57001"/>
    <lineage>
        <taxon>Bacteria</taxon>
        <taxon>Pseudomonadati</taxon>
        <taxon>Pseudomonadota</taxon>
        <taxon>Alphaproteobacteria</taxon>
        <taxon>Rhodobacterales</taxon>
        <taxon>Paracoccaceae</taxon>
        <taxon>Amaricoccus</taxon>
    </lineage>
</organism>
<dbReference type="AlphaFoldDB" id="A0A840SQT7"/>
<comment type="caution">
    <text evidence="2">The sequence shown here is derived from an EMBL/GenBank/DDBJ whole genome shotgun (WGS) entry which is preliminary data.</text>
</comment>
<dbReference type="SUPFAM" id="SSF63829">
    <property type="entry name" value="Calcium-dependent phosphotriesterase"/>
    <property type="match status" value="1"/>
</dbReference>
<keyword evidence="3" id="KW-1185">Reference proteome</keyword>
<evidence type="ECO:0000259" key="1">
    <source>
        <dbReference type="Pfam" id="PF16261"/>
    </source>
</evidence>
<evidence type="ECO:0000313" key="2">
    <source>
        <dbReference type="EMBL" id="MBB5223120.1"/>
    </source>
</evidence>
<dbReference type="EMBL" id="JACHFM010000003">
    <property type="protein sequence ID" value="MBB5223120.1"/>
    <property type="molecule type" value="Genomic_DNA"/>
</dbReference>
<dbReference type="NCBIfam" id="TIGR03032">
    <property type="entry name" value="TIGR03032 family protein"/>
    <property type="match status" value="1"/>
</dbReference>
<evidence type="ECO:0000313" key="3">
    <source>
        <dbReference type="Proteomes" id="UP000549457"/>
    </source>
</evidence>
<dbReference type="Pfam" id="PF16261">
    <property type="entry name" value="DUF4915"/>
    <property type="match status" value="1"/>
</dbReference>
<gene>
    <name evidence="2" type="ORF">HNP73_003067</name>
</gene>
<feature type="domain" description="Conserved hypothetical protein CHP03032" evidence="1">
    <location>
        <begin position="15"/>
        <end position="331"/>
    </location>
</feature>
<proteinExistence type="predicted"/>